<protein>
    <submittedName>
        <fullName evidence="1">Uncharacterized protein</fullName>
    </submittedName>
</protein>
<evidence type="ECO:0000313" key="2">
    <source>
        <dbReference type="Proteomes" id="UP000183670"/>
    </source>
</evidence>
<proteinExistence type="predicted"/>
<gene>
    <name evidence="1" type="ORF">SAMN05192581_101812</name>
</gene>
<sequence>MVLSIDNDGKRKRIPQYTMAAQSVSPEYSAINSGNISPYFREANPNTIIAEVIAK</sequence>
<evidence type="ECO:0000313" key="1">
    <source>
        <dbReference type="EMBL" id="SDB77145.1"/>
    </source>
</evidence>
<reference evidence="1 2" key="1">
    <citation type="submission" date="2016-10" db="EMBL/GenBank/DDBJ databases">
        <authorList>
            <person name="de Groot N.N."/>
        </authorList>
    </citation>
    <scope>NUCLEOTIDE SEQUENCE [LARGE SCALE GENOMIC DNA]</scope>
    <source>
        <strain evidence="1 2">NLAE-zl-C500</strain>
    </source>
</reference>
<accession>A0A1G6G5S6</accession>
<organism evidence="1 2">
    <name type="scientific">Bacteroides ovatus</name>
    <dbReference type="NCBI Taxonomy" id="28116"/>
    <lineage>
        <taxon>Bacteria</taxon>
        <taxon>Pseudomonadati</taxon>
        <taxon>Bacteroidota</taxon>
        <taxon>Bacteroidia</taxon>
        <taxon>Bacteroidales</taxon>
        <taxon>Bacteroidaceae</taxon>
        <taxon>Bacteroides</taxon>
    </lineage>
</organism>
<dbReference type="AlphaFoldDB" id="A0A1G6G5S6"/>
<name>A0A1G6G5S6_BACOV</name>
<dbReference type="EMBL" id="FMYE01000018">
    <property type="protein sequence ID" value="SDB77145.1"/>
    <property type="molecule type" value="Genomic_DNA"/>
</dbReference>
<dbReference type="Proteomes" id="UP000183670">
    <property type="component" value="Unassembled WGS sequence"/>
</dbReference>